<keyword evidence="4" id="KW-1185">Reference proteome</keyword>
<feature type="transmembrane region" description="Helical" evidence="1">
    <location>
        <begin position="54"/>
        <end position="79"/>
    </location>
</feature>
<organism evidence="3 4">
    <name type="scientific">Halobaculum lipolyticum</name>
    <dbReference type="NCBI Taxonomy" id="3032001"/>
    <lineage>
        <taxon>Archaea</taxon>
        <taxon>Methanobacteriati</taxon>
        <taxon>Methanobacteriota</taxon>
        <taxon>Stenosarchaea group</taxon>
        <taxon>Halobacteria</taxon>
        <taxon>Halobacteriales</taxon>
        <taxon>Haloferacaceae</taxon>
        <taxon>Halobaculum</taxon>
    </lineage>
</organism>
<accession>A0ABD5WEA5</accession>
<dbReference type="EMBL" id="JBHTAH010000002">
    <property type="protein sequence ID" value="MFC7068843.1"/>
    <property type="molecule type" value="Genomic_DNA"/>
</dbReference>
<name>A0ABD5WEA5_9EURY</name>
<feature type="transmembrane region" description="Helical" evidence="1">
    <location>
        <begin position="20"/>
        <end position="42"/>
    </location>
</feature>
<dbReference type="InterPro" id="IPR003675">
    <property type="entry name" value="Rce1/LyrA-like_dom"/>
</dbReference>
<proteinExistence type="predicted"/>
<gene>
    <name evidence="3" type="ORF">ACFQL9_04240</name>
</gene>
<dbReference type="Proteomes" id="UP001596461">
    <property type="component" value="Unassembled WGS sequence"/>
</dbReference>
<keyword evidence="1" id="KW-1133">Transmembrane helix</keyword>
<evidence type="ECO:0000313" key="4">
    <source>
        <dbReference type="Proteomes" id="UP001596461"/>
    </source>
</evidence>
<feature type="transmembrane region" description="Helical" evidence="1">
    <location>
        <begin position="160"/>
        <end position="177"/>
    </location>
</feature>
<dbReference type="Pfam" id="PF02517">
    <property type="entry name" value="Rce1-like"/>
    <property type="match status" value="1"/>
</dbReference>
<dbReference type="GO" id="GO:0080120">
    <property type="term" value="P:CAAX-box protein maturation"/>
    <property type="evidence" value="ECO:0007669"/>
    <property type="project" value="UniProtKB-ARBA"/>
</dbReference>
<sequence>MTVGESLASLRPTRGGLRRFAALFGLGTTGVVAASATAVFGGGLPEPVASLSPALLLVLVSVQPALLLATAVAVGLVAAPRVALRSRVRDRADGDPAAWAGFGAELRPAVGLGALAGVVLLAAAALLGTDGAVSGDGASVAAVLSGVPLRILYGGITEELLLRWGVMSAVAAVLWHANDGERGVLSAGVAWTAILVSAVLFGVGHIPAAQTLYGELTPSVVAFVVVGNAAAGVAYGWLFWRHSLEAAMVGHAATHVVFVGVSLAVVVA</sequence>
<dbReference type="GO" id="GO:0004175">
    <property type="term" value="F:endopeptidase activity"/>
    <property type="evidence" value="ECO:0007669"/>
    <property type="project" value="UniProtKB-ARBA"/>
</dbReference>
<dbReference type="AlphaFoldDB" id="A0ABD5WEA5"/>
<feature type="domain" description="CAAX prenyl protease 2/Lysostaphin resistance protein A-like" evidence="2">
    <location>
        <begin position="147"/>
        <end position="255"/>
    </location>
</feature>
<evidence type="ECO:0000259" key="2">
    <source>
        <dbReference type="Pfam" id="PF02517"/>
    </source>
</evidence>
<keyword evidence="1" id="KW-0812">Transmembrane</keyword>
<protein>
    <submittedName>
        <fullName evidence="3">CPBP family intramembrane glutamic endopeptidase</fullName>
        <ecNumber evidence="3">3.4.-.-</ecNumber>
    </submittedName>
</protein>
<evidence type="ECO:0000256" key="1">
    <source>
        <dbReference type="SAM" id="Phobius"/>
    </source>
</evidence>
<dbReference type="GeneID" id="81126960"/>
<feature type="transmembrane region" description="Helical" evidence="1">
    <location>
        <begin position="133"/>
        <end position="153"/>
    </location>
</feature>
<comment type="caution">
    <text evidence="3">The sequence shown here is derived from an EMBL/GenBank/DDBJ whole genome shotgun (WGS) entry which is preliminary data.</text>
</comment>
<keyword evidence="1" id="KW-0472">Membrane</keyword>
<feature type="transmembrane region" description="Helical" evidence="1">
    <location>
        <begin position="189"/>
        <end position="208"/>
    </location>
</feature>
<feature type="transmembrane region" description="Helical" evidence="1">
    <location>
        <begin position="246"/>
        <end position="267"/>
    </location>
</feature>
<reference evidence="3 4" key="1">
    <citation type="journal article" date="2019" name="Int. J. Syst. Evol. Microbiol.">
        <title>The Global Catalogue of Microorganisms (GCM) 10K type strain sequencing project: providing services to taxonomists for standard genome sequencing and annotation.</title>
        <authorList>
            <consortium name="The Broad Institute Genomics Platform"/>
            <consortium name="The Broad Institute Genome Sequencing Center for Infectious Disease"/>
            <person name="Wu L."/>
            <person name="Ma J."/>
        </authorList>
    </citation>
    <scope>NUCLEOTIDE SEQUENCE [LARGE SCALE GENOMIC DNA]</scope>
    <source>
        <strain evidence="3 4">DT31</strain>
    </source>
</reference>
<keyword evidence="3" id="KW-0378">Hydrolase</keyword>
<evidence type="ECO:0000313" key="3">
    <source>
        <dbReference type="EMBL" id="MFC7068843.1"/>
    </source>
</evidence>
<dbReference type="RefSeq" id="WP_284033340.1">
    <property type="nucleotide sequence ID" value="NZ_CP126155.1"/>
</dbReference>
<dbReference type="EC" id="3.4.-.-" evidence="3"/>
<feature type="transmembrane region" description="Helical" evidence="1">
    <location>
        <begin position="109"/>
        <end position="127"/>
    </location>
</feature>
<feature type="transmembrane region" description="Helical" evidence="1">
    <location>
        <begin position="220"/>
        <end position="240"/>
    </location>
</feature>